<geneLocation type="plasmid" evidence="3">
    <name>pB71</name>
</geneLocation>
<dbReference type="EMBL" id="KP899805">
    <property type="protein sequence ID" value="AKJ20200.1"/>
    <property type="molecule type" value="Genomic_DNA"/>
</dbReference>
<evidence type="ECO:0000313" key="7">
    <source>
        <dbReference type="EMBL" id="HAC9896260.1"/>
    </source>
</evidence>
<evidence type="ECO:0000313" key="1">
    <source>
        <dbReference type="EMBL" id="AKJ20004.1"/>
    </source>
</evidence>
<dbReference type="EMBL" id="DAAOJG010000031">
    <property type="protein sequence ID" value="HAD3314451.1"/>
    <property type="molecule type" value="Genomic_DNA"/>
</dbReference>
<proteinExistence type="predicted"/>
<dbReference type="Proteomes" id="UP000885258">
    <property type="component" value="Unassembled WGS sequence"/>
</dbReference>
<dbReference type="EMBL" id="KP899806">
    <property type="protein sequence ID" value="AKJ20377.1"/>
    <property type="molecule type" value="Genomic_DNA"/>
</dbReference>
<dbReference type="EMBL" id="DAANHM010000036">
    <property type="protein sequence ID" value="HAC9896260.1"/>
    <property type="molecule type" value="Genomic_DNA"/>
</dbReference>
<evidence type="ECO:0000313" key="3">
    <source>
        <dbReference type="EMBL" id="AKJ20377.1"/>
    </source>
</evidence>
<dbReference type="AlphaFoldDB" id="A0A0G3B911"/>
<evidence type="ECO:0000313" key="4">
    <source>
        <dbReference type="EMBL" id="HAC9687766.1"/>
    </source>
</evidence>
<accession>A0A0G3B911</accession>
<dbReference type="RefSeq" id="WP_005046426.1">
    <property type="nucleotide sequence ID" value="NZ_CBDFRU010000025.1"/>
</dbReference>
<evidence type="ECO:0000313" key="11">
    <source>
        <dbReference type="EMBL" id="MIT50943.1"/>
    </source>
</evidence>
<gene>
    <name evidence="1" type="primary">trhR</name>
    <name evidence="11" type="ORF">AU613_19020</name>
    <name evidence="5" type="ORF">G0K70_22465</name>
    <name evidence="4" type="ORF">G0K78_19545</name>
    <name evidence="6" type="ORF">G0L07_11470</name>
    <name evidence="7" type="ORF">G0L24_19710</name>
    <name evidence="8" type="ORF">G1O83_23885</name>
    <name evidence="10" type="ORF">G9C49_004302</name>
    <name evidence="9" type="ORF">GTH89_14485</name>
</gene>
<evidence type="ECO:0000313" key="8">
    <source>
        <dbReference type="EMBL" id="HAD3314451.1"/>
    </source>
</evidence>
<organism evidence="1">
    <name type="scientific">Salmonella typhimurium</name>
    <dbReference type="NCBI Taxonomy" id="90371"/>
    <lineage>
        <taxon>Bacteria</taxon>
        <taxon>Pseudomonadati</taxon>
        <taxon>Pseudomonadota</taxon>
        <taxon>Gammaproteobacteria</taxon>
        <taxon>Enterobacterales</taxon>
        <taxon>Enterobacteriaceae</taxon>
        <taxon>Salmonella</taxon>
    </lineage>
</organism>
<evidence type="ECO:0000313" key="6">
    <source>
        <dbReference type="EMBL" id="HAC9822383.1"/>
    </source>
</evidence>
<protein>
    <submittedName>
        <fullName evidence="1 4">TrhR</fullName>
    </submittedName>
</protein>
<evidence type="ECO:0000313" key="10">
    <source>
        <dbReference type="EMBL" id="HAF0254284.1"/>
    </source>
</evidence>
<evidence type="ECO:0000313" key="5">
    <source>
        <dbReference type="EMBL" id="HAC9693371.1"/>
    </source>
</evidence>
<reference evidence="1" key="1">
    <citation type="submission" date="2015-03" db="EMBL/GenBank/DDBJ databases">
        <title>Complete genome sequences of four Salmonella Typhimurium IncHI1 plasmids and their characteristics.</title>
        <authorList>
            <person name="Kubasova T."/>
            <person name="Matiasovicova J."/>
            <person name="Cejkova D."/>
            <person name="Sekelova Z."/>
            <person name="Polansky O."/>
            <person name="Medvecky M."/>
            <person name="Rychlik I."/>
            <person name="Juricova H."/>
        </authorList>
    </citation>
    <scope>NUCLEOTIDE SEQUENCE</scope>
    <source>
        <strain evidence="2">109/9</strain>
        <strain evidence="3">B71</strain>
        <strain evidence="1">F8475</strain>
        <plasmid evidence="2">p109/9</plasmid>
        <plasmid evidence="3">pB71</plasmid>
        <plasmid evidence="1">pF8475</plasmid>
    </source>
</reference>
<dbReference type="EMBL" id="KP899804">
    <property type="protein sequence ID" value="AKJ20004.1"/>
    <property type="molecule type" value="Genomic_DNA"/>
</dbReference>
<reference evidence="4" key="2">
    <citation type="journal article" date="2018" name="Genome Biol.">
        <title>SKESA: strategic k-mer extension for scrupulous assemblies.</title>
        <authorList>
            <person name="Souvorov A."/>
            <person name="Agarwala R."/>
            <person name="Lipman D.J."/>
        </authorList>
    </citation>
    <scope>NUCLEOTIDE SEQUENCE</scope>
    <source>
        <strain evidence="10">2011-60-876-1</strain>
        <strain evidence="9">373DRC</strain>
        <strain evidence="6">D14916</strain>
        <strain evidence="7">I32</strain>
        <strain evidence="4">S05012-15</strain>
        <strain evidence="5">S05117-15</strain>
        <strain evidence="8">Typhimurium</strain>
    </source>
</reference>
<reference evidence="11" key="3">
    <citation type="submission" date="2018-08" db="EMBL/GenBank/DDBJ databases">
        <authorList>
            <person name="Ashton P.M."/>
            <person name="Dallman T."/>
            <person name="Nair S."/>
            <person name="De Pinna E."/>
            <person name="Peters T."/>
            <person name="Grant K."/>
        </authorList>
    </citation>
    <scope>NUCLEOTIDE SEQUENCE [LARGE SCALE GENOMIC DNA]</scope>
    <source>
        <strain evidence="11">29290</strain>
    </source>
</reference>
<keyword evidence="1" id="KW-0614">Plasmid</keyword>
<dbReference type="EMBL" id="DAANFV010000017">
    <property type="protein sequence ID" value="HAC9687766.1"/>
    <property type="molecule type" value="Genomic_DNA"/>
</dbReference>
<dbReference type="EMBL" id="DAATUV010000016">
    <property type="protein sequence ID" value="HAF0196916.1"/>
    <property type="molecule type" value="Genomic_DNA"/>
</dbReference>
<dbReference type="EMBL" id="DAANFW010000030">
    <property type="protein sequence ID" value="HAC9693371.1"/>
    <property type="molecule type" value="Genomic_DNA"/>
</dbReference>
<evidence type="ECO:0000313" key="9">
    <source>
        <dbReference type="EMBL" id="HAF0196916.1"/>
    </source>
</evidence>
<dbReference type="EMBL" id="DAANGX010000033">
    <property type="protein sequence ID" value="HAC9822383.1"/>
    <property type="molecule type" value="Genomic_DNA"/>
</dbReference>
<geneLocation type="plasmid" evidence="1">
    <name>pF8475</name>
</geneLocation>
<dbReference type="EMBL" id="RSUA01000042">
    <property type="protein sequence ID" value="MIT50943.1"/>
    <property type="molecule type" value="Genomic_DNA"/>
</dbReference>
<evidence type="ECO:0000313" key="2">
    <source>
        <dbReference type="EMBL" id="AKJ20200.1"/>
    </source>
</evidence>
<accession>A0A6C8YSZ4</accession>
<reference evidence="6" key="4">
    <citation type="submission" date="2019-08" db="EMBL/GenBank/DDBJ databases">
        <authorList>
            <consortium name="NCBI Pathogen Detection Project"/>
        </authorList>
    </citation>
    <scope>NUCLEOTIDE SEQUENCE</scope>
    <source>
        <strain evidence="10">2011-60-876-1</strain>
        <strain evidence="9">373DRC</strain>
        <strain evidence="6">D14916</strain>
        <strain evidence="7">I32</strain>
        <strain evidence="4">S05012-15</strain>
        <strain evidence="5">S05117-15</strain>
        <strain evidence="8">Typhimurium</strain>
    </source>
</reference>
<geneLocation type="plasmid" evidence="2">
    <name>p109/9</name>
</geneLocation>
<name>A0A0G3B911_SALTM</name>
<dbReference type="EMBL" id="DAATVE010000035">
    <property type="protein sequence ID" value="HAF0254284.1"/>
    <property type="molecule type" value="Genomic_DNA"/>
</dbReference>
<sequence>MSESDNITRNLLGKLLRTEISIIRSYRAFLMLLPLHGSSKYQTGSPLLQRRLFGNGFGAMIDNAFEVETRPGSFLVPRSLSKEISWDKFFVAVVDGDTNVIREYDSEDTDFGIYNEGEKVTLLSGQEEFYNPRKIQQLRSKCVDIQNDYLMQVFFMSMLAPEFVSIFFGLKPATVEAIKDVGMSSLKLINDVVLFPRTIPFTPGLGDDSATLKSKVFAWAYEISADIRLGKISDDLMELLRYDTMFTCHRQDVFNTLANKVLLKDY</sequence>